<reference evidence="2 3" key="1">
    <citation type="submission" date="2019-07" db="EMBL/GenBank/DDBJ databases">
        <title>Genomic Encyclopedia of Archaeal and Bacterial Type Strains, Phase II (KMG-II): from individual species to whole genera.</title>
        <authorList>
            <person name="Goeker M."/>
        </authorList>
    </citation>
    <scope>NUCLEOTIDE SEQUENCE [LARGE SCALE GENOMIC DNA]</scope>
    <source>
        <strain evidence="2 3">ATCC BAA-252</strain>
    </source>
</reference>
<dbReference type="RefSeq" id="WP_145346077.1">
    <property type="nucleotide sequence ID" value="NZ_SMLY01000084.1"/>
</dbReference>
<protein>
    <submittedName>
        <fullName evidence="2">Lysophospholipase</fullName>
    </submittedName>
</protein>
<accession>A0A562SM07</accession>
<dbReference type="AlphaFoldDB" id="A0A562SM07"/>
<dbReference type="OrthoDB" id="9788260at2"/>
<evidence type="ECO:0000313" key="2">
    <source>
        <dbReference type="EMBL" id="TWI82262.1"/>
    </source>
</evidence>
<dbReference type="Proteomes" id="UP000320593">
    <property type="component" value="Unassembled WGS sequence"/>
</dbReference>
<dbReference type="InterPro" id="IPR029058">
    <property type="entry name" value="AB_hydrolase_fold"/>
</dbReference>
<keyword evidence="3" id="KW-1185">Reference proteome</keyword>
<dbReference type="InterPro" id="IPR051044">
    <property type="entry name" value="MAG_DAG_Lipase"/>
</dbReference>
<dbReference type="InterPro" id="IPR022742">
    <property type="entry name" value="Hydrolase_4"/>
</dbReference>
<organism evidence="2 3">
    <name type="scientific">Roseibium hamelinense</name>
    <dbReference type="NCBI Taxonomy" id="150831"/>
    <lineage>
        <taxon>Bacteria</taxon>
        <taxon>Pseudomonadati</taxon>
        <taxon>Pseudomonadota</taxon>
        <taxon>Alphaproteobacteria</taxon>
        <taxon>Hyphomicrobiales</taxon>
        <taxon>Stappiaceae</taxon>
        <taxon>Roseibium</taxon>
    </lineage>
</organism>
<evidence type="ECO:0000313" key="3">
    <source>
        <dbReference type="Proteomes" id="UP000320593"/>
    </source>
</evidence>
<proteinExistence type="predicted"/>
<dbReference type="Gene3D" id="3.40.50.1820">
    <property type="entry name" value="alpha/beta hydrolase"/>
    <property type="match status" value="1"/>
</dbReference>
<evidence type="ECO:0000259" key="1">
    <source>
        <dbReference type="Pfam" id="PF12146"/>
    </source>
</evidence>
<dbReference type="SUPFAM" id="SSF53474">
    <property type="entry name" value="alpha/beta-Hydrolases"/>
    <property type="match status" value="1"/>
</dbReference>
<sequence length="360" mass="40020">MALFDHPDNPIPIGGKTGSVKTADSVRIRYAHWPALGRQRQGTITILQGRAEFIEKYFELISDLRERGFAVIAFDWRGQGGSQRLLKNPLRGHVSDFSRFREDLRTILKKVSLAEYPGPHFAVAHSMGGTVLLSDASRLRTMLDRAVISAPLIGLPESGLVTSTKHRLKTVFRWATLGVLPRKRPPPVLAPKLNVMEKFAFSVARVLTLSGAGRLFVPGGNADVRVAVEHNRQTSDRGRFQRFNALLEVYPELGLGSPTIAWLNAAARTLLTFRKREFGPRMALPCLIVAAGRDRIVSTSAIEEFCSRTKNARYIEIAGAEHELFMERDIFRGQILAALDAFLPGREQEADLERRASIGS</sequence>
<comment type="caution">
    <text evidence="2">The sequence shown here is derived from an EMBL/GenBank/DDBJ whole genome shotgun (WGS) entry which is preliminary data.</text>
</comment>
<dbReference type="Pfam" id="PF12146">
    <property type="entry name" value="Hydrolase_4"/>
    <property type="match status" value="1"/>
</dbReference>
<dbReference type="PANTHER" id="PTHR11614">
    <property type="entry name" value="PHOSPHOLIPASE-RELATED"/>
    <property type="match status" value="1"/>
</dbReference>
<name>A0A562SM07_9HYPH</name>
<dbReference type="EMBL" id="VLLF01000009">
    <property type="protein sequence ID" value="TWI82262.1"/>
    <property type="molecule type" value="Genomic_DNA"/>
</dbReference>
<gene>
    <name evidence="2" type="ORF">JM93_03612</name>
</gene>
<feature type="domain" description="Serine aminopeptidase S33" evidence="1">
    <location>
        <begin position="40"/>
        <end position="329"/>
    </location>
</feature>